<reference evidence="1" key="1">
    <citation type="submission" date="2016-01" db="EMBL/GenBank/DDBJ databases">
        <title>Reference transcriptome for the parasite Schistocephalus solidus: insights into the molecular evolution of parasitism.</title>
        <authorList>
            <person name="Hebert F.O."/>
            <person name="Grambauer S."/>
            <person name="Barber I."/>
            <person name="Landry C.R."/>
            <person name="Aubin-Horth N."/>
        </authorList>
    </citation>
    <scope>NUCLEOTIDE SEQUENCE</scope>
</reference>
<reference evidence="2 3" key="3">
    <citation type="submission" date="2018-11" db="EMBL/GenBank/DDBJ databases">
        <authorList>
            <consortium name="Pathogen Informatics"/>
        </authorList>
    </citation>
    <scope>NUCLEOTIDE SEQUENCE [LARGE SCALE GENOMIC DNA]</scope>
    <source>
        <strain evidence="2 3">NST_G2</strain>
    </source>
</reference>
<keyword evidence="3" id="KW-1185">Reference proteome</keyword>
<dbReference type="OrthoDB" id="6235619at2759"/>
<dbReference type="EMBL" id="GEEE01015006">
    <property type="protein sequence ID" value="JAP48219.1"/>
    <property type="molecule type" value="Transcribed_RNA"/>
</dbReference>
<accession>A0A0X3P8P2</accession>
<name>A0A0X3P8P2_SCHSO</name>
<protein>
    <submittedName>
        <fullName evidence="4">Exocyst complex component Sec8</fullName>
    </submittedName>
</protein>
<evidence type="ECO:0000313" key="1">
    <source>
        <dbReference type="EMBL" id="JAP48219.1"/>
    </source>
</evidence>
<evidence type="ECO:0000313" key="2">
    <source>
        <dbReference type="EMBL" id="VDM06403.1"/>
    </source>
</evidence>
<proteinExistence type="predicted"/>
<gene>
    <name evidence="2" type="ORF">SSLN_LOCUS20017</name>
    <name evidence="1" type="ORF">TR95909</name>
</gene>
<dbReference type="Proteomes" id="UP000275846">
    <property type="component" value="Unassembled WGS sequence"/>
</dbReference>
<dbReference type="AlphaFoldDB" id="A0A0X3P8P2"/>
<dbReference type="EMBL" id="UYSU01051506">
    <property type="protein sequence ID" value="VDM06403.1"/>
    <property type="molecule type" value="Genomic_DNA"/>
</dbReference>
<organism evidence="1">
    <name type="scientific">Schistocephalus solidus</name>
    <name type="common">Tapeworm</name>
    <dbReference type="NCBI Taxonomy" id="70667"/>
    <lineage>
        <taxon>Eukaryota</taxon>
        <taxon>Metazoa</taxon>
        <taxon>Spiralia</taxon>
        <taxon>Lophotrochozoa</taxon>
        <taxon>Platyhelminthes</taxon>
        <taxon>Cestoda</taxon>
        <taxon>Eucestoda</taxon>
        <taxon>Diphyllobothriidea</taxon>
        <taxon>Diphyllobothriidae</taxon>
        <taxon>Schistocephalus</taxon>
    </lineage>
</organism>
<evidence type="ECO:0000313" key="4">
    <source>
        <dbReference type="WBParaSite" id="SSLN_0002075901-mRNA-1"/>
    </source>
</evidence>
<sequence>MSFRSGFTGSSSDVPPSAKFSEASKRLAKSYYPYIYVDKRRMSKPVVDLQAALEVCADSLDEFEKVAAEIESLRFAMYGLEQALSRAVTELLVIREEVTDLMASLKDTEKFNLRLFDQLLSLDKCMQAGIESAQSSLSKAKSGHTTQASSIDRYRIPKSTKETLEAALGAPTPTMKGSSDISYVMGGTPSEQERPEWITKLQRELSHRHAEFSFLVIGLWTEGIYDNHELVANEPTGCFKKPKSVDGMVANDARGLLYANKGKIEDAPATLSIIATKVQDIGTRIFEELGRVKKELEDTKTRHHDLTVELANRRKQLVESLLATHSAVQTLLDMDEANDALVGKLIKTRPLFAELHQALINGDLNSETDISESKYQLLPEVLGKDGWAQLLDSLGAVRLPHNLNGSNQNAALGPSEQHLGLLDSPDTFSESPLISTKRRLFRRRIR</sequence>
<dbReference type="WBParaSite" id="SSLN_0002075901-mRNA-1">
    <property type="protein sequence ID" value="SSLN_0002075901-mRNA-1"/>
    <property type="gene ID" value="SSLN_0002075901"/>
</dbReference>
<reference evidence="4" key="2">
    <citation type="submission" date="2016-06" db="UniProtKB">
        <authorList>
            <consortium name="WormBaseParasite"/>
        </authorList>
    </citation>
    <scope>IDENTIFICATION</scope>
</reference>
<dbReference type="STRING" id="70667.A0A0X3P8P2"/>
<evidence type="ECO:0000313" key="3">
    <source>
        <dbReference type="Proteomes" id="UP000275846"/>
    </source>
</evidence>